<evidence type="ECO:0000256" key="10">
    <source>
        <dbReference type="ARBA" id="ARBA00023242"/>
    </source>
</evidence>
<dbReference type="PROSITE" id="PS50829">
    <property type="entry name" value="GYF"/>
    <property type="match status" value="1"/>
</dbReference>
<comment type="catalytic activity">
    <reaction evidence="12">
        <text>N(6)-methyl-L-lysyl(4)-[histone H3] + S-adenosyl-L-methionine = N(6),N(6)-dimethyl-L-lysyl(4)-[histone H3] + S-adenosyl-L-homocysteine + H(+)</text>
        <dbReference type="Rhea" id="RHEA:60268"/>
        <dbReference type="Rhea" id="RHEA-COMP:15540"/>
        <dbReference type="Rhea" id="RHEA-COMP:15543"/>
        <dbReference type="ChEBI" id="CHEBI:15378"/>
        <dbReference type="ChEBI" id="CHEBI:57856"/>
        <dbReference type="ChEBI" id="CHEBI:59789"/>
        <dbReference type="ChEBI" id="CHEBI:61929"/>
        <dbReference type="ChEBI" id="CHEBI:61976"/>
    </reaction>
</comment>
<dbReference type="GO" id="GO:0003723">
    <property type="term" value="F:RNA binding"/>
    <property type="evidence" value="ECO:0007669"/>
    <property type="project" value="UniProtKB-KW"/>
</dbReference>
<dbReference type="Pfam" id="PF00856">
    <property type="entry name" value="SET"/>
    <property type="match status" value="1"/>
</dbReference>
<dbReference type="GO" id="GO:0140999">
    <property type="term" value="F:histone H3K4 trimethyltransferase activity"/>
    <property type="evidence" value="ECO:0007669"/>
    <property type="project" value="UniProtKB-EC"/>
</dbReference>
<feature type="domain" description="Post-SET" evidence="17">
    <location>
        <begin position="1241"/>
        <end position="1257"/>
    </location>
</feature>
<feature type="compositionally biased region" description="Basic and acidic residues" evidence="14">
    <location>
        <begin position="922"/>
        <end position="944"/>
    </location>
</feature>
<keyword evidence="3" id="KW-0489">Methyltransferase</keyword>
<feature type="region of interest" description="Disordered" evidence="14">
    <location>
        <begin position="922"/>
        <end position="954"/>
    </location>
</feature>
<evidence type="ECO:0000256" key="9">
    <source>
        <dbReference type="ARBA" id="ARBA00023163"/>
    </source>
</evidence>
<proteinExistence type="predicted"/>
<reference evidence="18" key="1">
    <citation type="submission" date="2018-02" db="EMBL/GenBank/DDBJ databases">
        <title>Rhizophora mucronata_Transcriptome.</title>
        <authorList>
            <person name="Meera S.P."/>
            <person name="Sreeshan A."/>
            <person name="Augustine A."/>
        </authorList>
    </citation>
    <scope>NUCLEOTIDE SEQUENCE</scope>
    <source>
        <tissue evidence="18">Leaf</tissue>
    </source>
</reference>
<dbReference type="AlphaFoldDB" id="A0A2P2LFZ9"/>
<feature type="domain" description="GYF" evidence="16">
    <location>
        <begin position="260"/>
        <end position="310"/>
    </location>
</feature>
<evidence type="ECO:0000256" key="7">
    <source>
        <dbReference type="ARBA" id="ARBA00022884"/>
    </source>
</evidence>
<dbReference type="SUPFAM" id="SSF82199">
    <property type="entry name" value="SET domain"/>
    <property type="match status" value="1"/>
</dbReference>
<keyword evidence="9" id="KW-0804">Transcription</keyword>
<dbReference type="InterPro" id="IPR035445">
    <property type="entry name" value="GYF-like_dom_sf"/>
</dbReference>
<evidence type="ECO:0000256" key="13">
    <source>
        <dbReference type="ARBA" id="ARBA00049129"/>
    </source>
</evidence>
<dbReference type="InterPro" id="IPR003616">
    <property type="entry name" value="Post-SET_dom"/>
</dbReference>
<evidence type="ECO:0000256" key="5">
    <source>
        <dbReference type="ARBA" id="ARBA00022691"/>
    </source>
</evidence>
<dbReference type="InterPro" id="IPR037841">
    <property type="entry name" value="SET_SETD1A/B"/>
</dbReference>
<evidence type="ECO:0000259" key="17">
    <source>
        <dbReference type="PROSITE" id="PS50868"/>
    </source>
</evidence>
<evidence type="ECO:0000259" key="15">
    <source>
        <dbReference type="PROSITE" id="PS50280"/>
    </source>
</evidence>
<accession>A0A2P2LFZ9</accession>
<dbReference type="EC" id="2.1.1.354" evidence="2"/>
<feature type="region of interest" description="Disordered" evidence="14">
    <location>
        <begin position="826"/>
        <end position="847"/>
    </location>
</feature>
<comment type="catalytic activity">
    <reaction evidence="11">
        <text>L-lysyl(4)-[histone H3] + 3 S-adenosyl-L-methionine = N(6),N(6),N(6)-trimethyl-L-lysyl(4)-[histone H3] + 3 S-adenosyl-L-homocysteine + 3 H(+)</text>
        <dbReference type="Rhea" id="RHEA:60260"/>
        <dbReference type="Rhea" id="RHEA-COMP:15537"/>
        <dbReference type="Rhea" id="RHEA-COMP:15547"/>
        <dbReference type="ChEBI" id="CHEBI:15378"/>
        <dbReference type="ChEBI" id="CHEBI:29969"/>
        <dbReference type="ChEBI" id="CHEBI:57856"/>
        <dbReference type="ChEBI" id="CHEBI:59789"/>
        <dbReference type="ChEBI" id="CHEBI:61961"/>
        <dbReference type="EC" id="2.1.1.354"/>
    </reaction>
</comment>
<feature type="domain" description="SET" evidence="15">
    <location>
        <begin position="1118"/>
        <end position="1235"/>
    </location>
</feature>
<dbReference type="PANTHER" id="PTHR45814:SF2">
    <property type="entry name" value="HISTONE-LYSINE N-METHYLTRANSFERASE SETD1"/>
    <property type="match status" value="1"/>
</dbReference>
<dbReference type="GO" id="GO:0032259">
    <property type="term" value="P:methylation"/>
    <property type="evidence" value="ECO:0007669"/>
    <property type="project" value="UniProtKB-KW"/>
</dbReference>
<dbReference type="InterPro" id="IPR003169">
    <property type="entry name" value="GYF"/>
</dbReference>
<evidence type="ECO:0000256" key="8">
    <source>
        <dbReference type="ARBA" id="ARBA00023015"/>
    </source>
</evidence>
<evidence type="ECO:0000259" key="16">
    <source>
        <dbReference type="PROSITE" id="PS50829"/>
    </source>
</evidence>
<dbReference type="SUPFAM" id="SSF55277">
    <property type="entry name" value="GYF domain"/>
    <property type="match status" value="1"/>
</dbReference>
<name>A0A2P2LFZ9_RHIMU</name>
<comment type="catalytic activity">
    <reaction evidence="13">
        <text>N(6),N(6)-dimethyl-L-lysyl(4)-[histone H3] + S-adenosyl-L-methionine = N(6),N(6),N(6)-trimethyl-L-lysyl(4)-[histone H3] + S-adenosyl-L-homocysteine + H(+)</text>
        <dbReference type="Rhea" id="RHEA:60272"/>
        <dbReference type="Rhea" id="RHEA-COMP:15537"/>
        <dbReference type="Rhea" id="RHEA-COMP:15540"/>
        <dbReference type="ChEBI" id="CHEBI:15378"/>
        <dbReference type="ChEBI" id="CHEBI:57856"/>
        <dbReference type="ChEBI" id="CHEBI:59789"/>
        <dbReference type="ChEBI" id="CHEBI:61961"/>
        <dbReference type="ChEBI" id="CHEBI:61976"/>
    </reaction>
</comment>
<evidence type="ECO:0000256" key="3">
    <source>
        <dbReference type="ARBA" id="ARBA00022603"/>
    </source>
</evidence>
<keyword evidence="10" id="KW-0539">Nucleus</keyword>
<dbReference type="EMBL" id="GGEC01036400">
    <property type="protein sequence ID" value="MBX16884.1"/>
    <property type="molecule type" value="Transcribed_RNA"/>
</dbReference>
<protein>
    <recommendedName>
        <fullName evidence="2">[histone H3]-lysine(4) N-trimethyltransferase</fullName>
        <ecNumber evidence="2">2.1.1.354</ecNumber>
    </recommendedName>
</protein>
<dbReference type="PANTHER" id="PTHR45814">
    <property type="entry name" value="HISTONE-LYSINE N-METHYLTRANSFERASE SETD1"/>
    <property type="match status" value="1"/>
</dbReference>
<evidence type="ECO:0000313" key="18">
    <source>
        <dbReference type="EMBL" id="MBX16884.1"/>
    </source>
</evidence>
<dbReference type="InterPro" id="IPR044570">
    <property type="entry name" value="Set1-like"/>
</dbReference>
<dbReference type="GO" id="GO:0048188">
    <property type="term" value="C:Set1C/COMPASS complex"/>
    <property type="evidence" value="ECO:0007669"/>
    <property type="project" value="InterPro"/>
</dbReference>
<dbReference type="PROSITE" id="PS50868">
    <property type="entry name" value="POST_SET"/>
    <property type="match status" value="1"/>
</dbReference>
<evidence type="ECO:0000256" key="14">
    <source>
        <dbReference type="SAM" id="MobiDB-lite"/>
    </source>
</evidence>
<keyword evidence="8" id="KW-0805">Transcription regulation</keyword>
<dbReference type="EMBL" id="GGEC01036398">
    <property type="protein sequence ID" value="MBX16882.1"/>
    <property type="molecule type" value="Transcribed_RNA"/>
</dbReference>
<evidence type="ECO:0000256" key="2">
    <source>
        <dbReference type="ARBA" id="ARBA00012182"/>
    </source>
</evidence>
<evidence type="ECO:0000256" key="11">
    <source>
        <dbReference type="ARBA" id="ARBA00047571"/>
    </source>
</evidence>
<keyword evidence="7" id="KW-0694">RNA-binding</keyword>
<evidence type="ECO:0000256" key="1">
    <source>
        <dbReference type="ARBA" id="ARBA00004123"/>
    </source>
</evidence>
<dbReference type="PROSITE" id="PS50280">
    <property type="entry name" value="SET"/>
    <property type="match status" value="1"/>
</dbReference>
<dbReference type="Gene3D" id="3.30.1490.40">
    <property type="match status" value="2"/>
</dbReference>
<comment type="subcellular location">
    <subcellularLocation>
        <location evidence="1">Nucleus</location>
    </subcellularLocation>
</comment>
<organism evidence="18">
    <name type="scientific">Rhizophora mucronata</name>
    <name type="common">Asiatic mangrove</name>
    <dbReference type="NCBI Taxonomy" id="61149"/>
    <lineage>
        <taxon>Eukaryota</taxon>
        <taxon>Viridiplantae</taxon>
        <taxon>Streptophyta</taxon>
        <taxon>Embryophyta</taxon>
        <taxon>Tracheophyta</taxon>
        <taxon>Spermatophyta</taxon>
        <taxon>Magnoliopsida</taxon>
        <taxon>eudicotyledons</taxon>
        <taxon>Gunneridae</taxon>
        <taxon>Pentapetalae</taxon>
        <taxon>rosids</taxon>
        <taxon>fabids</taxon>
        <taxon>Malpighiales</taxon>
        <taxon>Rhizophoraceae</taxon>
        <taxon>Rhizophora</taxon>
    </lineage>
</organism>
<evidence type="ECO:0000256" key="6">
    <source>
        <dbReference type="ARBA" id="ARBA00022853"/>
    </source>
</evidence>
<evidence type="ECO:0000256" key="4">
    <source>
        <dbReference type="ARBA" id="ARBA00022679"/>
    </source>
</evidence>
<dbReference type="EMBL" id="GGEC01036395">
    <property type="protein sequence ID" value="MBX16879.1"/>
    <property type="molecule type" value="Transcribed_RNA"/>
</dbReference>
<dbReference type="Gene3D" id="2.170.270.10">
    <property type="entry name" value="SET domain"/>
    <property type="match status" value="1"/>
</dbReference>
<dbReference type="CDD" id="cd19169">
    <property type="entry name" value="SET_SETD1"/>
    <property type="match status" value="1"/>
</dbReference>
<keyword evidence="6" id="KW-0156">Chromatin regulator</keyword>
<keyword evidence="4" id="KW-0808">Transferase</keyword>
<evidence type="ECO:0000256" key="12">
    <source>
        <dbReference type="ARBA" id="ARBA00047583"/>
    </source>
</evidence>
<keyword evidence="5" id="KW-0949">S-adenosyl-L-methionine</keyword>
<dbReference type="InterPro" id="IPR001214">
    <property type="entry name" value="SET_dom"/>
</dbReference>
<dbReference type="SMART" id="SM00317">
    <property type="entry name" value="SET"/>
    <property type="match status" value="1"/>
</dbReference>
<dbReference type="SMART" id="SM00508">
    <property type="entry name" value="PostSET"/>
    <property type="match status" value="1"/>
</dbReference>
<dbReference type="InterPro" id="IPR046341">
    <property type="entry name" value="SET_dom_sf"/>
</dbReference>
<sequence>MVSSTILLEEHDKSFSHGKKLKTCDYEHQGLDYSISIGEFGDDTATPVQSKTKQCSHHGCFLAGHVASSCSHYEGKSDSKPVSDISCKSNGSSGDFPKSCDDGGAPGYVQTAFVGGWMYVNENGQMCGPYISEQLFEGLSTGFLPEDLPVYPMVNGTLRNPVPLKYFMQFPDHVGTGFAYLGASISSTAMPNISSTSFSMDLTAHRQECLVQHTAAAALSAYPTTQSILSSPARYFASGSDTNSEAAGSAAPFALVSDQDACWLFEDDKGRKHGPHSFLELSSWHHHGYLRDTVMIYHIENKYRPHPLLSVIKSWRTNTTEMMLASNDKADTVPSFLSFLSEISEEVSCQLHARILKAARRVLLDEIVSSVISEFTNLEKAQRNHKFDNQAVNICSSGDKMGEAVGQSMNDATPKLDAAPCEYVVDKMCDNGISMYTPNSLKSIGGIDEFCGSCAVFCRILLDYCMEVMWNAVFYDIIAEYSTSWRKRKLWFDCPNIRAPGSNDDLGKMIGEESSNKPVLSRQESSTCNADCPPGFEHFRAKTDNLAYSSITCSSVPVGEQLCTGSGSSCKDTMCDDMKFVLKSVENELYMSLKISLFEYVEFLVKEEMRKMANFTEGESLGDETVESSSRWCQTSECSFLEMHDELKIDSNIMHIDTIGHGDCQSSGQAGKTLSPLVSDGVTTQFLSNAFERSYPYIDNVIDDENFDEPPPPGFEDNVTATVPYYICEFQPSWLDESITEIGQYIAMAMFRQKLHDYVLSEWKSLFVERALHQFLGSLRTAKRLQRDSNEEGSMNFQHSQSSMVSPTVGKFTYCRKKKLVGKKLELSSPSRSPIDTGLHNEPVEGSRQKHVLREIVEDLKVENAVVPAKKKGIKKGHSKSSFHARPSKTIAKHSLPRSHLLTESTSHRKVSKIVMEVQDKEVTEDVAKPSRESTSDFSEEHNSAVDFTNSGDPDVGIEKVAPCKRSNRVLNVAPKVPKRKRKHPVNGASAAHPTKVLKAANDVTKHTAARQKAVQKTNSSKTRSLALYPRSSGCARSSINGWEWHRWSLNASPAERAAVRGAQYNTAKASSCEAYVSHLPNPKGLSARTNRVKLRNLVAAAEGADLLKATQLKARKKHLSFQRSKIHDWGLVALEPIEAEDFVIEYVGELIRPRISDIREQLYERMGIGSSYLFRLDDGYVVDATKCGGIARFINHSCEPNCYTKVITVEGQKKIFIYAKRHIVVGEEITYNYKFPLEEKKIPCNCGSKKCRGSLN</sequence>